<feature type="domain" description="DUF6546" evidence="1">
    <location>
        <begin position="228"/>
        <end position="404"/>
    </location>
</feature>
<dbReference type="RefSeq" id="XP_062640697.1">
    <property type="nucleotide sequence ID" value="XM_062782696.1"/>
</dbReference>
<gene>
    <name evidence="2" type="ORF">C8A04DRAFT_34055</name>
</gene>
<dbReference type="Proteomes" id="UP001302676">
    <property type="component" value="Unassembled WGS sequence"/>
</dbReference>
<dbReference type="AlphaFoldDB" id="A0AAN6VAD8"/>
<evidence type="ECO:0000313" key="2">
    <source>
        <dbReference type="EMBL" id="KAK4147326.1"/>
    </source>
</evidence>
<comment type="caution">
    <text evidence="2">The sequence shown here is derived from an EMBL/GenBank/DDBJ whole genome shotgun (WGS) entry which is preliminary data.</text>
</comment>
<reference evidence="2" key="1">
    <citation type="journal article" date="2023" name="Mol. Phylogenet. Evol.">
        <title>Genome-scale phylogeny and comparative genomics of the fungal order Sordariales.</title>
        <authorList>
            <person name="Hensen N."/>
            <person name="Bonometti L."/>
            <person name="Westerberg I."/>
            <person name="Brannstrom I.O."/>
            <person name="Guillou S."/>
            <person name="Cros-Aarteil S."/>
            <person name="Calhoun S."/>
            <person name="Haridas S."/>
            <person name="Kuo A."/>
            <person name="Mondo S."/>
            <person name="Pangilinan J."/>
            <person name="Riley R."/>
            <person name="LaButti K."/>
            <person name="Andreopoulos B."/>
            <person name="Lipzen A."/>
            <person name="Chen C."/>
            <person name="Yan M."/>
            <person name="Daum C."/>
            <person name="Ng V."/>
            <person name="Clum A."/>
            <person name="Steindorff A."/>
            <person name="Ohm R.A."/>
            <person name="Martin F."/>
            <person name="Silar P."/>
            <person name="Natvig D.O."/>
            <person name="Lalanne C."/>
            <person name="Gautier V."/>
            <person name="Ament-Velasquez S.L."/>
            <person name="Kruys A."/>
            <person name="Hutchinson M.I."/>
            <person name="Powell A.J."/>
            <person name="Barry K."/>
            <person name="Miller A.N."/>
            <person name="Grigoriev I.V."/>
            <person name="Debuchy R."/>
            <person name="Gladieux P."/>
            <person name="Hiltunen Thoren M."/>
            <person name="Johannesson H."/>
        </authorList>
    </citation>
    <scope>NUCLEOTIDE SEQUENCE</scope>
    <source>
        <strain evidence="2">CBS 141.50</strain>
    </source>
</reference>
<name>A0AAN6VAD8_9PEZI</name>
<dbReference type="InterPro" id="IPR046676">
    <property type="entry name" value="DUF6546"/>
</dbReference>
<protein>
    <recommendedName>
        <fullName evidence="1">DUF6546 domain-containing protein</fullName>
    </recommendedName>
</protein>
<evidence type="ECO:0000313" key="3">
    <source>
        <dbReference type="Proteomes" id="UP001302676"/>
    </source>
</evidence>
<dbReference type="EMBL" id="MU853556">
    <property type="protein sequence ID" value="KAK4147326.1"/>
    <property type="molecule type" value="Genomic_DNA"/>
</dbReference>
<keyword evidence="3" id="KW-1185">Reference proteome</keyword>
<dbReference type="Pfam" id="PF20183">
    <property type="entry name" value="DUF6546"/>
    <property type="match status" value="1"/>
</dbReference>
<reference evidence="2" key="2">
    <citation type="submission" date="2023-05" db="EMBL/GenBank/DDBJ databases">
        <authorList>
            <consortium name="Lawrence Berkeley National Laboratory"/>
            <person name="Steindorff A."/>
            <person name="Hensen N."/>
            <person name="Bonometti L."/>
            <person name="Westerberg I."/>
            <person name="Brannstrom I.O."/>
            <person name="Guillou S."/>
            <person name="Cros-Aarteil S."/>
            <person name="Calhoun S."/>
            <person name="Haridas S."/>
            <person name="Kuo A."/>
            <person name="Mondo S."/>
            <person name="Pangilinan J."/>
            <person name="Riley R."/>
            <person name="Labutti K."/>
            <person name="Andreopoulos B."/>
            <person name="Lipzen A."/>
            <person name="Chen C."/>
            <person name="Yanf M."/>
            <person name="Daum C."/>
            <person name="Ng V."/>
            <person name="Clum A."/>
            <person name="Ohm R."/>
            <person name="Martin F."/>
            <person name="Silar P."/>
            <person name="Natvig D."/>
            <person name="Lalanne C."/>
            <person name="Gautier V."/>
            <person name="Ament-Velasquez S.L."/>
            <person name="Kruys A."/>
            <person name="Hutchinson M.I."/>
            <person name="Powell A.J."/>
            <person name="Barry K."/>
            <person name="Miller A.N."/>
            <person name="Grigoriev I.V."/>
            <person name="Debuchy R."/>
            <person name="Gladieux P."/>
            <person name="Thoren M.H."/>
            <person name="Johannesson H."/>
        </authorList>
    </citation>
    <scope>NUCLEOTIDE SEQUENCE</scope>
    <source>
        <strain evidence="2">CBS 141.50</strain>
    </source>
</reference>
<accession>A0AAN6VAD8</accession>
<dbReference type="GeneID" id="87819309"/>
<evidence type="ECO:0000259" key="1">
    <source>
        <dbReference type="Pfam" id="PF20183"/>
    </source>
</evidence>
<organism evidence="2 3">
    <name type="scientific">Dichotomopilus funicola</name>
    <dbReference type="NCBI Taxonomy" id="1934379"/>
    <lineage>
        <taxon>Eukaryota</taxon>
        <taxon>Fungi</taxon>
        <taxon>Dikarya</taxon>
        <taxon>Ascomycota</taxon>
        <taxon>Pezizomycotina</taxon>
        <taxon>Sordariomycetes</taxon>
        <taxon>Sordariomycetidae</taxon>
        <taxon>Sordariales</taxon>
        <taxon>Chaetomiaceae</taxon>
        <taxon>Dichotomopilus</taxon>
    </lineage>
</organism>
<sequence>MQPHGMIPQPMAGASFLTWSRIPADIRVLILEMIAETKNEGWRSCAAVCKEWHRVIARANFQSLRLNNPHPRKFRDVVFEAVMDEYGCDKCPEPMELREMWGVSARLRQKLVDLFRLLGILEQTTKNSLTLHISVYFPSHTKHWFKNWHTTSDPTYKRKGGAKRPPHTWNDHGWVSGKQVKSPPLWALLRPFEVTVLAFPKELPSVSNVTRLGFAIFLTMRRTLKTVTYKRIPCGDVGASFAYDSLRLEKVSLAFMIDARDFFDTCQRSWRWPCLESLALTSRILCEPKTHQEKIKVENLFRAAGRVARRMPKLKTMVLWNGQVKNACAFIYHVGAGPEPMASITWRGTWEMELTHRVVAVWERVAEKQGYLKPLWVAQEHISKEDILSHGEAIHHLAMPCQVVVPELLWQIRDEGRSGAWEARWNVEP</sequence>
<proteinExistence type="predicted"/>